<proteinExistence type="predicted"/>
<organism evidence="1 2">
    <name type="scientific">Xanthomonas vesicatoria ATCC 35937</name>
    <dbReference type="NCBI Taxonomy" id="925775"/>
    <lineage>
        <taxon>Bacteria</taxon>
        <taxon>Pseudomonadati</taxon>
        <taxon>Pseudomonadota</taxon>
        <taxon>Gammaproteobacteria</taxon>
        <taxon>Lysobacterales</taxon>
        <taxon>Lysobacteraceae</taxon>
        <taxon>Xanthomonas</taxon>
    </lineage>
</organism>
<comment type="caution">
    <text evidence="1">The sequence shown here is derived from an EMBL/GenBank/DDBJ whole genome shotgun (WGS) entry which is preliminary data.</text>
</comment>
<evidence type="ECO:0000313" key="2">
    <source>
        <dbReference type="Proteomes" id="UP000003299"/>
    </source>
</evidence>
<name>F0BAI5_9XANT</name>
<dbReference type="Proteomes" id="UP000003299">
    <property type="component" value="Unassembled WGS sequence"/>
</dbReference>
<dbReference type="AlphaFoldDB" id="F0BAI5"/>
<sequence length="41" mass="4557">MHVVACTPLPATLGLRARVALREGDVRAVVRTAGRRFRPRM</sequence>
<evidence type="ECO:0000313" key="1">
    <source>
        <dbReference type="EMBL" id="EGD10635.1"/>
    </source>
</evidence>
<accession>F0BAI5</accession>
<gene>
    <name evidence="1" type="ORF">XVE_1093</name>
</gene>
<protein>
    <submittedName>
        <fullName evidence="1">Uncharacterized protein</fullName>
    </submittedName>
</protein>
<dbReference type="EMBL" id="AEQV01000025">
    <property type="protein sequence ID" value="EGD10635.1"/>
    <property type="molecule type" value="Genomic_DNA"/>
</dbReference>
<reference evidence="1 2" key="1">
    <citation type="journal article" date="2011" name="BMC Genomics">
        <title>Comparative genomics reveals diversity among xanthomonads infecting tomato and pepper.</title>
        <authorList>
            <person name="Potnis N."/>
            <person name="Krasileva K."/>
            <person name="Chow V."/>
            <person name="Almeida N.F."/>
            <person name="Patil P.B."/>
            <person name="Ryan R.P."/>
            <person name="Sharlach M."/>
            <person name="Behlau F."/>
            <person name="Dow J.M."/>
            <person name="Momol M.T."/>
            <person name="White F.F."/>
            <person name="Preston J.F."/>
            <person name="Vinatzer B.A."/>
            <person name="Koebnik R."/>
            <person name="Setubal J.C."/>
            <person name="Norman D.J."/>
            <person name="Staskawicz B.J."/>
            <person name="Jones J.B."/>
        </authorList>
    </citation>
    <scope>NUCLEOTIDE SEQUENCE [LARGE SCALE GENOMIC DNA]</scope>
    <source>
        <strain evidence="1 2">ATCC 35937</strain>
    </source>
</reference>